<dbReference type="PANTHER" id="PTHR11070">
    <property type="entry name" value="UVRD / RECB / PCRA DNA HELICASE FAMILY MEMBER"/>
    <property type="match status" value="1"/>
</dbReference>
<dbReference type="RefSeq" id="WP_251605455.1">
    <property type="nucleotide sequence ID" value="NZ_JAMQJY010000001.1"/>
</dbReference>
<dbReference type="InterPro" id="IPR027417">
    <property type="entry name" value="P-loop_NTPase"/>
</dbReference>
<sequence length="742" mass="85594">MKREPIGPNKKKRLDRAVISTFHSFCQRLLKQYAYQAGLPASFQILDDVDANLLKQDVFQALFDSVEFFRQAEPFIHSLGKDQLVVYLTQVYDQIRELEPGENIVQTLEADDMWSLQAKAKEGESVRQLEEFEQQAKQAIQSFPTSGLSKANQTHVDRMTAFFSQSRDVTDDAYVNQLLENMPSRVNKKWQEDIPSLLNLFENSWKPLKDRLKQSTEPISNEDSKHYLTQFIQLIQAFDTEYSNQKLFRGGLDFTDLQQKALTLLENNEIQLACREELKHMMIDEFQDTNALQLEVLNRIQPNYRFIVGDTKQSIYQFRGADVTIMNDLEHTADTNDGSRRVLMNTNYRTVEPIVAAVNTLFSTAMAETQTYSYQTLYQSLKAHRDLPEVSEHAVELLTGELDEYDLIANRMLEIIREKKEVVHNGDEWQAASWKDMAVLIPTRTHLQKLEKSLKEAQIPYEVQSGIGFYERREVVDFLMLLRWIHEPYEDFYVLALLRSPLFGLTIDDFLTIQNACKEHQSIGEYICFDEQFFDEHPHLIQAISKLRAWMDQWIPFQPVPALIDGLYQLFEQSGLKTSLLMQAGGLQRVRNVEKLIDILVNEQEPDLTALLEAIQQRIEWSAKEGDSTIERAQGDAVTIMTVHGSKGLEFPIVFLPQLHQKPQGEKGKVRFHSTLGVVMNLETEDQTIETPGYHIAKAEANDKAIEEAKRLFYVATTRARDKLVLVKANNQPSQNDLVRND</sequence>
<evidence type="ECO:0000256" key="1">
    <source>
        <dbReference type="ARBA" id="ARBA00022741"/>
    </source>
</evidence>
<feature type="domain" description="UvrD-like helicase ATP-binding" evidence="10">
    <location>
        <begin position="1"/>
        <end position="351"/>
    </location>
</feature>
<proteinExistence type="predicted"/>
<evidence type="ECO:0000256" key="9">
    <source>
        <dbReference type="PROSITE-ProRule" id="PRU00560"/>
    </source>
</evidence>
<evidence type="ECO:0000313" key="12">
    <source>
        <dbReference type="EMBL" id="MCM2675128.1"/>
    </source>
</evidence>
<evidence type="ECO:0000256" key="2">
    <source>
        <dbReference type="ARBA" id="ARBA00022801"/>
    </source>
</evidence>
<comment type="caution">
    <text evidence="9">Lacks conserved residue(s) required for the propagation of feature annotation.</text>
</comment>
<dbReference type="PANTHER" id="PTHR11070:SF48">
    <property type="entry name" value="ATP-DEPENDENT HELICASE_NUCLEASE SUBUNIT A"/>
    <property type="match status" value="1"/>
</dbReference>
<protein>
    <recommendedName>
        <fullName evidence="7">DNA 3'-5' helicase</fullName>
        <ecNumber evidence="7">5.6.2.4</ecNumber>
    </recommendedName>
</protein>
<keyword evidence="1 9" id="KW-0547">Nucleotide-binding</keyword>
<dbReference type="EC" id="5.6.2.4" evidence="7"/>
<dbReference type="Gene3D" id="3.40.50.300">
    <property type="entry name" value="P-loop containing nucleotide triphosphate hydrolases"/>
    <property type="match status" value="3"/>
</dbReference>
<evidence type="ECO:0000256" key="4">
    <source>
        <dbReference type="ARBA" id="ARBA00022840"/>
    </source>
</evidence>
<dbReference type="PROSITE" id="PS51217">
    <property type="entry name" value="UVRD_HELICASE_CTER"/>
    <property type="match status" value="1"/>
</dbReference>
<comment type="catalytic activity">
    <reaction evidence="8">
        <text>ATP + H2O = ADP + phosphate + H(+)</text>
        <dbReference type="Rhea" id="RHEA:13065"/>
        <dbReference type="ChEBI" id="CHEBI:15377"/>
        <dbReference type="ChEBI" id="CHEBI:15378"/>
        <dbReference type="ChEBI" id="CHEBI:30616"/>
        <dbReference type="ChEBI" id="CHEBI:43474"/>
        <dbReference type="ChEBI" id="CHEBI:456216"/>
        <dbReference type="EC" id="5.6.2.4"/>
    </reaction>
</comment>
<dbReference type="InterPro" id="IPR000212">
    <property type="entry name" value="DNA_helicase_UvrD/REP"/>
</dbReference>
<evidence type="ECO:0000256" key="3">
    <source>
        <dbReference type="ARBA" id="ARBA00022806"/>
    </source>
</evidence>
<dbReference type="PROSITE" id="PS51198">
    <property type="entry name" value="UVRD_HELICASE_ATP_BIND"/>
    <property type="match status" value="1"/>
</dbReference>
<accession>A0ABT0XGV3</accession>
<feature type="domain" description="UvrD-like helicase C-terminal" evidence="11">
    <location>
        <begin position="352"/>
        <end position="648"/>
    </location>
</feature>
<evidence type="ECO:0000256" key="6">
    <source>
        <dbReference type="ARBA" id="ARBA00034617"/>
    </source>
</evidence>
<dbReference type="Pfam" id="PF13361">
    <property type="entry name" value="UvrD_C"/>
    <property type="match status" value="1"/>
</dbReference>
<comment type="caution">
    <text evidence="12">The sequence shown here is derived from an EMBL/GenBank/DDBJ whole genome shotgun (WGS) entry which is preliminary data.</text>
</comment>
<evidence type="ECO:0000256" key="5">
    <source>
        <dbReference type="ARBA" id="ARBA00023235"/>
    </source>
</evidence>
<dbReference type="InterPro" id="IPR014017">
    <property type="entry name" value="DNA_helicase_UvrD-like_C"/>
</dbReference>
<organism evidence="12 13">
    <name type="scientific">Alkalicoccobacillus plakortidis</name>
    <dbReference type="NCBI Taxonomy" id="444060"/>
    <lineage>
        <taxon>Bacteria</taxon>
        <taxon>Bacillati</taxon>
        <taxon>Bacillota</taxon>
        <taxon>Bacilli</taxon>
        <taxon>Bacillales</taxon>
        <taxon>Bacillaceae</taxon>
        <taxon>Alkalicoccobacillus</taxon>
    </lineage>
</organism>
<dbReference type="Pfam" id="PF00580">
    <property type="entry name" value="UvrD-helicase"/>
    <property type="match status" value="1"/>
</dbReference>
<dbReference type="SUPFAM" id="SSF52540">
    <property type="entry name" value="P-loop containing nucleoside triphosphate hydrolases"/>
    <property type="match status" value="1"/>
</dbReference>
<dbReference type="Proteomes" id="UP001203665">
    <property type="component" value="Unassembled WGS sequence"/>
</dbReference>
<gene>
    <name evidence="12" type="ORF">NDM98_06240</name>
</gene>
<name>A0ABT0XGV3_9BACI</name>
<evidence type="ECO:0000313" key="13">
    <source>
        <dbReference type="Proteomes" id="UP001203665"/>
    </source>
</evidence>
<evidence type="ECO:0000256" key="7">
    <source>
        <dbReference type="ARBA" id="ARBA00034808"/>
    </source>
</evidence>
<keyword evidence="2 9" id="KW-0378">Hydrolase</keyword>
<keyword evidence="4 9" id="KW-0067">ATP-binding</keyword>
<dbReference type="InterPro" id="IPR014016">
    <property type="entry name" value="UvrD-like_ATP-bd"/>
</dbReference>
<evidence type="ECO:0000259" key="11">
    <source>
        <dbReference type="PROSITE" id="PS51217"/>
    </source>
</evidence>
<keyword evidence="13" id="KW-1185">Reference proteome</keyword>
<comment type="catalytic activity">
    <reaction evidence="6">
        <text>Couples ATP hydrolysis with the unwinding of duplex DNA by translocating in the 3'-5' direction.</text>
        <dbReference type="EC" id="5.6.2.4"/>
    </reaction>
</comment>
<keyword evidence="5" id="KW-0413">Isomerase</keyword>
<dbReference type="EMBL" id="JAMQJY010000001">
    <property type="protein sequence ID" value="MCM2675128.1"/>
    <property type="molecule type" value="Genomic_DNA"/>
</dbReference>
<reference evidence="12" key="1">
    <citation type="submission" date="2022-06" db="EMBL/GenBank/DDBJ databases">
        <title>Alkalicoccobacillus porphyridii sp. nov., isolated from a marine red alga, Porphyridium purpureum and reclassification of Shouchella plakortidis and Shouchella gibsonii as Alkalicoccobacillus plakortidis comb. nov. and Alkalicoccobacillus gibsonii comb. nov.</title>
        <authorList>
            <person name="Kim K.H."/>
            <person name="Lee J.K."/>
            <person name="Han D.M."/>
            <person name="Baek J.H."/>
            <person name="Jeon C.O."/>
        </authorList>
    </citation>
    <scope>NUCLEOTIDE SEQUENCE</scope>
    <source>
        <strain evidence="12">DSM 19153</strain>
    </source>
</reference>
<keyword evidence="3 9" id="KW-0347">Helicase</keyword>
<evidence type="ECO:0000259" key="10">
    <source>
        <dbReference type="PROSITE" id="PS51198"/>
    </source>
</evidence>
<dbReference type="Gene3D" id="1.10.486.10">
    <property type="entry name" value="PCRA, domain 4"/>
    <property type="match status" value="1"/>
</dbReference>
<evidence type="ECO:0000256" key="8">
    <source>
        <dbReference type="ARBA" id="ARBA00048988"/>
    </source>
</evidence>